<dbReference type="Proteomes" id="UP001233999">
    <property type="component" value="Unassembled WGS sequence"/>
</dbReference>
<comment type="caution">
    <text evidence="1">The sequence shown here is derived from an EMBL/GenBank/DDBJ whole genome shotgun (WGS) entry which is preliminary data.</text>
</comment>
<sequence>ILQSCVITSPLLKDRMRWSKPVHLKSVHLVLEHANPFRRSWSIPFEDTTLKKCAKHYLIGESRYVTNDVLYANFLQLKRTICVR</sequence>
<feature type="non-terminal residue" evidence="1">
    <location>
        <position position="1"/>
    </location>
</feature>
<keyword evidence="2" id="KW-1185">Reference proteome</keyword>
<feature type="non-terminal residue" evidence="1">
    <location>
        <position position="84"/>
    </location>
</feature>
<reference evidence="1" key="1">
    <citation type="journal article" date="2023" name="IScience">
        <title>Live-bearing cockroach genome reveals convergent evolutionary mechanisms linked to viviparity in insects and beyond.</title>
        <authorList>
            <person name="Fouks B."/>
            <person name="Harrison M.C."/>
            <person name="Mikhailova A.A."/>
            <person name="Marchal E."/>
            <person name="English S."/>
            <person name="Carruthers M."/>
            <person name="Jennings E.C."/>
            <person name="Chiamaka E.L."/>
            <person name="Frigard R.A."/>
            <person name="Pippel M."/>
            <person name="Attardo G.M."/>
            <person name="Benoit J.B."/>
            <person name="Bornberg-Bauer E."/>
            <person name="Tobe S.S."/>
        </authorList>
    </citation>
    <scope>NUCLEOTIDE SEQUENCE</scope>
    <source>
        <strain evidence="1">Stay&amp;Tobe</strain>
    </source>
</reference>
<proteinExistence type="predicted"/>
<reference evidence="1" key="2">
    <citation type="submission" date="2023-05" db="EMBL/GenBank/DDBJ databases">
        <authorList>
            <person name="Fouks B."/>
        </authorList>
    </citation>
    <scope>NUCLEOTIDE SEQUENCE</scope>
    <source>
        <strain evidence="1">Stay&amp;Tobe</strain>
        <tissue evidence="1">Testes</tissue>
    </source>
</reference>
<dbReference type="AlphaFoldDB" id="A0AAD7ZPC0"/>
<organism evidence="1 2">
    <name type="scientific">Diploptera punctata</name>
    <name type="common">Pacific beetle cockroach</name>
    <dbReference type="NCBI Taxonomy" id="6984"/>
    <lineage>
        <taxon>Eukaryota</taxon>
        <taxon>Metazoa</taxon>
        <taxon>Ecdysozoa</taxon>
        <taxon>Arthropoda</taxon>
        <taxon>Hexapoda</taxon>
        <taxon>Insecta</taxon>
        <taxon>Pterygota</taxon>
        <taxon>Neoptera</taxon>
        <taxon>Polyneoptera</taxon>
        <taxon>Dictyoptera</taxon>
        <taxon>Blattodea</taxon>
        <taxon>Blaberoidea</taxon>
        <taxon>Blaberidae</taxon>
        <taxon>Diplopterinae</taxon>
        <taxon>Diploptera</taxon>
    </lineage>
</organism>
<accession>A0AAD7ZPC0</accession>
<name>A0AAD7ZPC0_DIPPU</name>
<gene>
    <name evidence="1" type="ORF">L9F63_021319</name>
</gene>
<evidence type="ECO:0000313" key="2">
    <source>
        <dbReference type="Proteomes" id="UP001233999"/>
    </source>
</evidence>
<dbReference type="EMBL" id="JASPKZ010007428">
    <property type="protein sequence ID" value="KAJ9584360.1"/>
    <property type="molecule type" value="Genomic_DNA"/>
</dbReference>
<protein>
    <submittedName>
        <fullName evidence="1">Uncharacterized protein</fullName>
    </submittedName>
</protein>
<evidence type="ECO:0000313" key="1">
    <source>
        <dbReference type="EMBL" id="KAJ9584360.1"/>
    </source>
</evidence>